<evidence type="ECO:0000256" key="8">
    <source>
        <dbReference type="ARBA" id="ARBA00022777"/>
    </source>
</evidence>
<keyword evidence="10" id="KW-1133">Transmembrane helix</keyword>
<dbReference type="CDD" id="cd18314">
    <property type="entry name" value="BTB_POZ_trishanku-like"/>
    <property type="match status" value="1"/>
</dbReference>
<keyword evidence="11" id="KW-0472">Membrane</keyword>
<keyword evidence="9" id="KW-0067">ATP-binding</keyword>
<evidence type="ECO:0000313" key="18">
    <source>
        <dbReference type="Proteomes" id="UP000444721"/>
    </source>
</evidence>
<accession>A0A6A5CAA9</accession>
<keyword evidence="13" id="KW-1015">Disulfide bond</keyword>
<keyword evidence="4" id="KW-0808">Transferase</keyword>
<dbReference type="GeneID" id="68118765"/>
<evidence type="ECO:0000256" key="15">
    <source>
        <dbReference type="ARBA" id="ARBA00023180"/>
    </source>
</evidence>
<dbReference type="OrthoDB" id="6418787at2759"/>
<dbReference type="PANTHER" id="PTHR24410">
    <property type="entry name" value="HL07962P-RELATED"/>
    <property type="match status" value="1"/>
</dbReference>
<name>A0A6A5CAA9_NAEFO</name>
<evidence type="ECO:0000256" key="13">
    <source>
        <dbReference type="ARBA" id="ARBA00023157"/>
    </source>
</evidence>
<evidence type="ECO:0000256" key="3">
    <source>
        <dbReference type="ARBA" id="ARBA00022475"/>
    </source>
</evidence>
<dbReference type="RefSeq" id="XP_044567333.1">
    <property type="nucleotide sequence ID" value="XM_044701971.1"/>
</dbReference>
<dbReference type="GO" id="GO:0005524">
    <property type="term" value="F:ATP binding"/>
    <property type="evidence" value="ECO:0007669"/>
    <property type="project" value="UniProtKB-KW"/>
</dbReference>
<dbReference type="Gene3D" id="3.30.710.10">
    <property type="entry name" value="Potassium Channel Kv1.1, Chain A"/>
    <property type="match status" value="1"/>
</dbReference>
<keyword evidence="5" id="KW-0812">Transmembrane</keyword>
<dbReference type="EC" id="2.7.10.1" evidence="2"/>
<evidence type="ECO:0000256" key="1">
    <source>
        <dbReference type="ARBA" id="ARBA00004251"/>
    </source>
</evidence>
<dbReference type="SMART" id="SM00225">
    <property type="entry name" value="BTB"/>
    <property type="match status" value="1"/>
</dbReference>
<evidence type="ECO:0000256" key="4">
    <source>
        <dbReference type="ARBA" id="ARBA00022679"/>
    </source>
</evidence>
<evidence type="ECO:0000256" key="5">
    <source>
        <dbReference type="ARBA" id="ARBA00022692"/>
    </source>
</evidence>
<keyword evidence="14" id="KW-0675">Receptor</keyword>
<comment type="subcellular location">
    <subcellularLocation>
        <location evidence="1">Cell membrane</location>
        <topology evidence="1">Single-pass type I membrane protein</topology>
    </subcellularLocation>
</comment>
<dbReference type="Pfam" id="PF07707">
    <property type="entry name" value="BACK"/>
    <property type="match status" value="1"/>
</dbReference>
<gene>
    <name evidence="17" type="ORF">FDP41_011550</name>
</gene>
<sequence length="610" mass="66475">MDLFGEIPEAYDALGNVSTPSNTQPVQDHTPITPQTPSVNFTELIGLEDTHTEIQNAEAAQQKLASLYNQEEFSDIVFMIRKRKFYAIKALVVGWSPVFKSMLYGDFMEADLKEVPLDDVDPVAFEMFLRVIYSGKSGLYPVHNFVDLYAFANRFEIPEIEKLCLDALHESSLSEHVFSLIDACEKYSDLEEIEQIRRNVVAKICGEFDDVVQRPDFVNMTPDYLLRFLKSDLIVIPEDVLFKALMKWIDHNKEERAKYIDEFLSFIRFPLMDPQTLTEVEYHPLLVDKQKSLQPTIFEAMKYQLYPESIPEDRRKNVSFLQRELPEDDSSSTPKFYKKMFTLTSLGCTGSTVPTTMEGHYPKEICKFLTLKNGFQNWKVHATGKYKIVAVGASGGDNPFSATTKAGKGAMVAGVFKLKKGQNISIIVGQRGEDAKGGTGGGAAGGGGGTFVVDADLQQPLLIAAGGNGANWYSFTVNGPDGQLPNPSITESLKNTPATADRGGGGGGFYVSGANGSSCTGGKSYFEGLLAGRETSVSYGGNGGFGGGGGAEHEGGGGGGYIGGKSLHSNEYSVARPDYGAYSFNSGDKQEGQAGYNTGNGYVTISRVFY</sequence>
<evidence type="ECO:0000256" key="14">
    <source>
        <dbReference type="ARBA" id="ARBA00023170"/>
    </source>
</evidence>
<evidence type="ECO:0000256" key="7">
    <source>
        <dbReference type="ARBA" id="ARBA00022741"/>
    </source>
</evidence>
<evidence type="ECO:0000256" key="12">
    <source>
        <dbReference type="ARBA" id="ARBA00023137"/>
    </source>
</evidence>
<dbReference type="PROSITE" id="PS50097">
    <property type="entry name" value="BTB"/>
    <property type="match status" value="1"/>
</dbReference>
<evidence type="ECO:0000256" key="6">
    <source>
        <dbReference type="ARBA" id="ARBA00022729"/>
    </source>
</evidence>
<dbReference type="VEuPathDB" id="AmoebaDB:NfTy_018190"/>
<keyword evidence="7" id="KW-0547">Nucleotide-binding</keyword>
<evidence type="ECO:0000256" key="2">
    <source>
        <dbReference type="ARBA" id="ARBA00011902"/>
    </source>
</evidence>
<evidence type="ECO:0000313" key="17">
    <source>
        <dbReference type="EMBL" id="KAF0982620.1"/>
    </source>
</evidence>
<keyword evidence="18" id="KW-1185">Reference proteome</keyword>
<keyword evidence="6" id="KW-0732">Signal</keyword>
<evidence type="ECO:0000256" key="11">
    <source>
        <dbReference type="ARBA" id="ARBA00023136"/>
    </source>
</evidence>
<dbReference type="VEuPathDB" id="AmoebaDB:FDP41_011550"/>
<dbReference type="SMART" id="SM00875">
    <property type="entry name" value="BACK"/>
    <property type="match status" value="1"/>
</dbReference>
<feature type="domain" description="BTB" evidence="16">
    <location>
        <begin position="74"/>
        <end position="141"/>
    </location>
</feature>
<dbReference type="Pfam" id="PF12810">
    <property type="entry name" value="ALK_LTK_GRD"/>
    <property type="match status" value="1"/>
</dbReference>
<dbReference type="Proteomes" id="UP000444721">
    <property type="component" value="Unassembled WGS sequence"/>
</dbReference>
<dbReference type="Pfam" id="PF00651">
    <property type="entry name" value="BTB"/>
    <property type="match status" value="1"/>
</dbReference>
<dbReference type="InterPro" id="IPR011333">
    <property type="entry name" value="SKP1/BTB/POZ_sf"/>
</dbReference>
<dbReference type="VEuPathDB" id="AmoebaDB:NF0028530"/>
<dbReference type="PANTHER" id="PTHR24410:SF23">
    <property type="entry name" value="BTB DOMAIN-CONTAINING PROTEIN-RELATED"/>
    <property type="match status" value="1"/>
</dbReference>
<comment type="caution">
    <text evidence="17">The sequence shown here is derived from an EMBL/GenBank/DDBJ whole genome shotgun (WGS) entry which is preliminary data.</text>
</comment>
<dbReference type="SUPFAM" id="SSF54695">
    <property type="entry name" value="POZ domain"/>
    <property type="match status" value="1"/>
</dbReference>
<keyword evidence="12" id="KW-0829">Tyrosine-protein kinase</keyword>
<dbReference type="GO" id="GO:0004714">
    <property type="term" value="F:transmembrane receptor protein tyrosine kinase activity"/>
    <property type="evidence" value="ECO:0007669"/>
    <property type="project" value="UniProtKB-EC"/>
</dbReference>
<dbReference type="InterPro" id="IPR011705">
    <property type="entry name" value="BACK"/>
</dbReference>
<dbReference type="Gene3D" id="1.25.40.420">
    <property type="match status" value="1"/>
</dbReference>
<evidence type="ECO:0000256" key="9">
    <source>
        <dbReference type="ARBA" id="ARBA00022840"/>
    </source>
</evidence>
<dbReference type="InterPro" id="IPR055163">
    <property type="entry name" value="ALK/LTK-like_GRD"/>
</dbReference>
<evidence type="ECO:0000256" key="10">
    <source>
        <dbReference type="ARBA" id="ARBA00022989"/>
    </source>
</evidence>
<dbReference type="EMBL" id="VFQX01000009">
    <property type="protein sequence ID" value="KAF0982620.1"/>
    <property type="molecule type" value="Genomic_DNA"/>
</dbReference>
<protein>
    <recommendedName>
        <fullName evidence="2">receptor protein-tyrosine kinase</fullName>
        <ecNumber evidence="2">2.7.10.1</ecNumber>
    </recommendedName>
</protein>
<keyword evidence="15" id="KW-0325">Glycoprotein</keyword>
<keyword evidence="3" id="KW-1003">Cell membrane</keyword>
<dbReference type="AlphaFoldDB" id="A0A6A5CAA9"/>
<organism evidence="17 18">
    <name type="scientific">Naegleria fowleri</name>
    <name type="common">Brain eating amoeba</name>
    <dbReference type="NCBI Taxonomy" id="5763"/>
    <lineage>
        <taxon>Eukaryota</taxon>
        <taxon>Discoba</taxon>
        <taxon>Heterolobosea</taxon>
        <taxon>Tetramitia</taxon>
        <taxon>Eutetramitia</taxon>
        <taxon>Vahlkampfiidae</taxon>
        <taxon>Naegleria</taxon>
    </lineage>
</organism>
<dbReference type="InterPro" id="IPR000210">
    <property type="entry name" value="BTB/POZ_dom"/>
</dbReference>
<evidence type="ECO:0000259" key="16">
    <source>
        <dbReference type="PROSITE" id="PS50097"/>
    </source>
</evidence>
<dbReference type="GO" id="GO:0005886">
    <property type="term" value="C:plasma membrane"/>
    <property type="evidence" value="ECO:0007669"/>
    <property type="project" value="UniProtKB-SubCell"/>
</dbReference>
<dbReference type="InterPro" id="IPR051481">
    <property type="entry name" value="BTB-POZ/Galectin-3-binding"/>
</dbReference>
<proteinExistence type="predicted"/>
<dbReference type="OMA" id="GWSPVFK"/>
<reference evidence="17 18" key="1">
    <citation type="journal article" date="2019" name="Sci. Rep.">
        <title>Nanopore sequencing improves the draft genome of the human pathogenic amoeba Naegleria fowleri.</title>
        <authorList>
            <person name="Liechti N."/>
            <person name="Schurch N."/>
            <person name="Bruggmann R."/>
            <person name="Wittwer M."/>
        </authorList>
    </citation>
    <scope>NUCLEOTIDE SEQUENCE [LARGE SCALE GENOMIC DNA]</scope>
    <source>
        <strain evidence="17 18">ATCC 30894</strain>
    </source>
</reference>
<keyword evidence="8" id="KW-0418">Kinase</keyword>